<dbReference type="InterPro" id="IPR012337">
    <property type="entry name" value="RNaseH-like_sf"/>
</dbReference>
<evidence type="ECO:0000256" key="1">
    <source>
        <dbReference type="ARBA" id="ARBA00022722"/>
    </source>
</evidence>
<evidence type="ECO:0000313" key="5">
    <source>
        <dbReference type="EMBL" id="KAK2165841.1"/>
    </source>
</evidence>
<dbReference type="InterPro" id="IPR047021">
    <property type="entry name" value="REXO1/3/4-like"/>
</dbReference>
<feature type="compositionally biased region" description="Polar residues" evidence="3">
    <location>
        <begin position="347"/>
        <end position="357"/>
    </location>
</feature>
<feature type="domain" description="Exonuclease" evidence="4">
    <location>
        <begin position="136"/>
        <end position="282"/>
    </location>
</feature>
<dbReference type="InterPro" id="IPR036397">
    <property type="entry name" value="RNaseH_sf"/>
</dbReference>
<evidence type="ECO:0000313" key="6">
    <source>
        <dbReference type="Proteomes" id="UP001208570"/>
    </source>
</evidence>
<dbReference type="InterPro" id="IPR013520">
    <property type="entry name" value="Ribonucl_H"/>
</dbReference>
<dbReference type="EMBL" id="JAODUP010000045">
    <property type="protein sequence ID" value="KAK2165841.1"/>
    <property type="molecule type" value="Genomic_DNA"/>
</dbReference>
<feature type="region of interest" description="Disordered" evidence="3">
    <location>
        <begin position="369"/>
        <end position="388"/>
    </location>
</feature>
<dbReference type="GO" id="GO:0005634">
    <property type="term" value="C:nucleus"/>
    <property type="evidence" value="ECO:0007669"/>
    <property type="project" value="TreeGrafter"/>
</dbReference>
<organism evidence="5 6">
    <name type="scientific">Paralvinella palmiformis</name>
    <dbReference type="NCBI Taxonomy" id="53620"/>
    <lineage>
        <taxon>Eukaryota</taxon>
        <taxon>Metazoa</taxon>
        <taxon>Spiralia</taxon>
        <taxon>Lophotrochozoa</taxon>
        <taxon>Annelida</taxon>
        <taxon>Polychaeta</taxon>
        <taxon>Sedentaria</taxon>
        <taxon>Canalipalpata</taxon>
        <taxon>Terebellida</taxon>
        <taxon>Terebelliformia</taxon>
        <taxon>Alvinellidae</taxon>
        <taxon>Paralvinella</taxon>
    </lineage>
</organism>
<dbReference type="SUPFAM" id="SSF53098">
    <property type="entry name" value="Ribonuclease H-like"/>
    <property type="match status" value="1"/>
</dbReference>
<reference evidence="5" key="1">
    <citation type="journal article" date="2023" name="Mol. Biol. Evol.">
        <title>Third-Generation Sequencing Reveals the Adaptive Role of the Epigenome in Three Deep-Sea Polychaetes.</title>
        <authorList>
            <person name="Perez M."/>
            <person name="Aroh O."/>
            <person name="Sun Y."/>
            <person name="Lan Y."/>
            <person name="Juniper S.K."/>
            <person name="Young C.R."/>
            <person name="Angers B."/>
            <person name="Qian P.Y."/>
        </authorList>
    </citation>
    <scope>NUCLEOTIDE SEQUENCE</scope>
    <source>
        <strain evidence="5">P08H-3</strain>
    </source>
</reference>
<feature type="region of interest" description="Disordered" evidence="3">
    <location>
        <begin position="327"/>
        <end position="361"/>
    </location>
</feature>
<evidence type="ECO:0000256" key="3">
    <source>
        <dbReference type="SAM" id="MobiDB-lite"/>
    </source>
</evidence>
<dbReference type="PANTHER" id="PTHR12801">
    <property type="entry name" value="RNA EXONUCLEASE REXO1 / RECO3 FAMILY MEMBER-RELATED"/>
    <property type="match status" value="1"/>
</dbReference>
<dbReference type="SMART" id="SM00479">
    <property type="entry name" value="EXOIII"/>
    <property type="match status" value="1"/>
</dbReference>
<evidence type="ECO:0000256" key="2">
    <source>
        <dbReference type="ARBA" id="ARBA00022801"/>
    </source>
</evidence>
<name>A0AAD9K6L5_9ANNE</name>
<dbReference type="Proteomes" id="UP001208570">
    <property type="component" value="Unassembled WGS sequence"/>
</dbReference>
<keyword evidence="2" id="KW-0378">Hydrolase</keyword>
<dbReference type="Gene3D" id="3.30.420.10">
    <property type="entry name" value="Ribonuclease H-like superfamily/Ribonuclease H"/>
    <property type="match status" value="1"/>
</dbReference>
<comment type="caution">
    <text evidence="5">The sequence shown here is derived from an EMBL/GenBank/DDBJ whole genome shotgun (WGS) entry which is preliminary data.</text>
</comment>
<dbReference type="PANTHER" id="PTHR12801:SF82">
    <property type="entry name" value="RNA EXONUCLEASE 5"/>
    <property type="match status" value="1"/>
</dbReference>
<accession>A0AAD9K6L5</accession>
<dbReference type="GO" id="GO:0003676">
    <property type="term" value="F:nucleic acid binding"/>
    <property type="evidence" value="ECO:0007669"/>
    <property type="project" value="InterPro"/>
</dbReference>
<gene>
    <name evidence="5" type="ORF">LSH36_45g16078</name>
</gene>
<dbReference type="GO" id="GO:0004527">
    <property type="term" value="F:exonuclease activity"/>
    <property type="evidence" value="ECO:0007669"/>
    <property type="project" value="InterPro"/>
</dbReference>
<feature type="region of interest" description="Disordered" evidence="3">
    <location>
        <begin position="1"/>
        <end position="20"/>
    </location>
</feature>
<feature type="compositionally biased region" description="Basic and acidic residues" evidence="3">
    <location>
        <begin position="375"/>
        <end position="386"/>
    </location>
</feature>
<dbReference type="AlphaFoldDB" id="A0AAD9K6L5"/>
<keyword evidence="1" id="KW-0540">Nuclease</keyword>
<sequence>MEKRKNVESSIHPKKKQRIERKKEKIKAFLKLINIDENDNQEQKSGSAVETPNRMPKVVQQMSDEELQKLRVKLKARQKAAMCVKMISPHQYGGTFLSEIRDVTSGDLLKNIEQKDDVKDYVFTKNQYTKVTPDSPMFAIDCEMVKLVKPFVEVFDFFTFFRFSGIVESMLESVTVRLEDVHARIRKILPSDAILCGQSLCGDLKAMKMFHPYVIDTSVIYNLSGLRYKKPGLKLLSAKFLNDILFLVVAKLSRMTQVVIVPLEDATATMQLVQLKLKESFYFGDVISGWSSSSHHSEPNNDKPVIAVPDPCNIKTKDQMNETAELPAFDSSKYQDELSAPPGKVAKTQSHASTKNDTIPIVDHERSVDNSIQEHSQEPNVKKLDPDSLNNCQKLFFSEVKQRTRRTIFSVAKRVKRKSI</sequence>
<protein>
    <recommendedName>
        <fullName evidence="4">Exonuclease domain-containing protein</fullName>
    </recommendedName>
</protein>
<proteinExistence type="predicted"/>
<evidence type="ECO:0000259" key="4">
    <source>
        <dbReference type="SMART" id="SM00479"/>
    </source>
</evidence>
<keyword evidence="6" id="KW-1185">Reference proteome</keyword>